<gene>
    <name evidence="5" type="ORF">M9Y10_030194</name>
</gene>
<feature type="repeat" description="ANK" evidence="3">
    <location>
        <begin position="1050"/>
        <end position="1082"/>
    </location>
</feature>
<dbReference type="SMART" id="SM00248">
    <property type="entry name" value="ANK"/>
    <property type="match status" value="22"/>
</dbReference>
<dbReference type="InterPro" id="IPR002110">
    <property type="entry name" value="Ankyrin_rpt"/>
</dbReference>
<keyword evidence="6" id="KW-1185">Reference proteome</keyword>
<dbReference type="PANTHER" id="PTHR24198:SF165">
    <property type="entry name" value="ANKYRIN REPEAT-CONTAINING PROTEIN-RELATED"/>
    <property type="match status" value="1"/>
</dbReference>
<protein>
    <recommendedName>
        <fullName evidence="4">DUF3447 domain-containing protein</fullName>
    </recommendedName>
</protein>
<dbReference type="PANTHER" id="PTHR24198">
    <property type="entry name" value="ANKYRIN REPEAT AND PROTEIN KINASE DOMAIN-CONTAINING PROTEIN"/>
    <property type="match status" value="1"/>
</dbReference>
<keyword evidence="2 3" id="KW-0040">ANK repeat</keyword>
<dbReference type="PROSITE" id="PS50088">
    <property type="entry name" value="ANK_REPEAT"/>
    <property type="match status" value="5"/>
</dbReference>
<dbReference type="Gene3D" id="1.25.40.20">
    <property type="entry name" value="Ankyrin repeat-containing domain"/>
    <property type="match status" value="6"/>
</dbReference>
<proteinExistence type="predicted"/>
<feature type="domain" description="DUF3447" evidence="4">
    <location>
        <begin position="419"/>
        <end position="488"/>
    </location>
</feature>
<dbReference type="SUPFAM" id="SSF48403">
    <property type="entry name" value="Ankyrin repeat"/>
    <property type="match status" value="4"/>
</dbReference>
<evidence type="ECO:0000256" key="2">
    <source>
        <dbReference type="ARBA" id="ARBA00023043"/>
    </source>
</evidence>
<name>A0ABR2KQD5_9EUKA</name>
<dbReference type="InterPro" id="IPR020683">
    <property type="entry name" value="DUF3447"/>
</dbReference>
<dbReference type="PROSITE" id="PS50297">
    <property type="entry name" value="ANK_REP_REGION"/>
    <property type="match status" value="3"/>
</dbReference>
<evidence type="ECO:0000256" key="3">
    <source>
        <dbReference type="PROSITE-ProRule" id="PRU00023"/>
    </source>
</evidence>
<dbReference type="InterPro" id="IPR036770">
    <property type="entry name" value="Ankyrin_rpt-contain_sf"/>
</dbReference>
<evidence type="ECO:0000256" key="1">
    <source>
        <dbReference type="ARBA" id="ARBA00022737"/>
    </source>
</evidence>
<feature type="repeat" description="ANK" evidence="3">
    <location>
        <begin position="1017"/>
        <end position="1049"/>
    </location>
</feature>
<evidence type="ECO:0000313" key="5">
    <source>
        <dbReference type="EMBL" id="KAK8892941.1"/>
    </source>
</evidence>
<keyword evidence="1" id="KW-0677">Repeat</keyword>
<evidence type="ECO:0000259" key="4">
    <source>
        <dbReference type="Pfam" id="PF11929"/>
    </source>
</evidence>
<dbReference type="Proteomes" id="UP001470230">
    <property type="component" value="Unassembled WGS sequence"/>
</dbReference>
<evidence type="ECO:0000313" key="6">
    <source>
        <dbReference type="Proteomes" id="UP001470230"/>
    </source>
</evidence>
<comment type="caution">
    <text evidence="5">The sequence shown here is derived from an EMBL/GenBank/DDBJ whole genome shotgun (WGS) entry which is preliminary data.</text>
</comment>
<dbReference type="Pfam" id="PF11929">
    <property type="entry name" value="DUF3447"/>
    <property type="match status" value="1"/>
</dbReference>
<feature type="repeat" description="ANK" evidence="3">
    <location>
        <begin position="1189"/>
        <end position="1210"/>
    </location>
</feature>
<accession>A0ABR2KQD5</accession>
<dbReference type="Pfam" id="PF12796">
    <property type="entry name" value="Ank_2"/>
    <property type="match status" value="6"/>
</dbReference>
<dbReference type="EMBL" id="JAPFFF010000004">
    <property type="protein sequence ID" value="KAK8892941.1"/>
    <property type="molecule type" value="Genomic_DNA"/>
</dbReference>
<organism evidence="5 6">
    <name type="scientific">Tritrichomonas musculus</name>
    <dbReference type="NCBI Taxonomy" id="1915356"/>
    <lineage>
        <taxon>Eukaryota</taxon>
        <taxon>Metamonada</taxon>
        <taxon>Parabasalia</taxon>
        <taxon>Tritrichomonadida</taxon>
        <taxon>Tritrichomonadidae</taxon>
        <taxon>Tritrichomonas</taxon>
    </lineage>
</organism>
<feature type="repeat" description="ANK" evidence="3">
    <location>
        <begin position="1085"/>
        <end position="1122"/>
    </location>
</feature>
<reference evidence="5 6" key="1">
    <citation type="submission" date="2024-04" db="EMBL/GenBank/DDBJ databases">
        <title>Tritrichomonas musculus Genome.</title>
        <authorList>
            <person name="Alves-Ferreira E."/>
            <person name="Grigg M."/>
            <person name="Lorenzi H."/>
            <person name="Galac M."/>
        </authorList>
    </citation>
    <scope>NUCLEOTIDE SEQUENCE [LARGE SCALE GENOMIC DNA]</scope>
    <source>
        <strain evidence="5 6">EAF2021</strain>
    </source>
</reference>
<feature type="repeat" description="ANK" evidence="3">
    <location>
        <begin position="949"/>
        <end position="982"/>
    </location>
</feature>
<sequence>MIVFKNNLEEVDQSTNNDDFKPKQFRINDMTVNLTKNYIQFREIFSNLNDDQDQSELAQFSIPDLIQKRFVEQTKTKRRYSDSNSDSNDNYSYEYSNYSRNYEAKSDENVFKSNFDGCNIDDEKYIKKRNRGPYISYFDNYYYDEEYNYPQSFSSSGTDYYNNKMLLKSKLPKPQYIKEESKKNTIAKSIAIEQFQLILDGHDIIIPDFLVEDMLKIAEKFEFQDLIDELSQFKEELQDLEHYNKFSELDILINLQELLTSIDEESFQAESSIVYSIYLYIGTELFESTLRYFSYLYPKKYPIFTQIAKMIDDKYSNFVFYVDFSERKSSTSRRYAFYESSHINDALGSYIMEDDVDSLQKLSSNPKFQFTKELVLLKIDNSFKSMKINIECNAIESAAFYGSLKCFKFLLLNIKLSSRNLAQYAIAGGNTEIIHICEQQKLDFRNTLNIAVAFHHNDVAQWIVDNSKDEIREDVYDNCIHSYNFDMLQFFLSRKAESTLNEDKFVTKYILYIKENYNVSVNSSKFNDFIMKYKSMKFVDEFGLIYCPNEKVELINNSFSDRYDKELLMSPVNLAAYNGDIEMCKFLINHQNIEKNLINVEVYDSEYMDYDRRGYRIKDSAFGMLKRSIIDNMKYGGEISPIFYAVQSGSLETVKYFLNEIGIEKQRGGQINPLHYAAILNHSEIGKLLLEKYDVNSLDQRNHTPLMYAIKNNSVDFIQFLLQQPNININAQDQGGLTPLHYTIIENDIVTFKQLFNSEKIDAFLIDNNNTTIWHYAAKYGRFDILKEIFAKTQDKINEIDKYGRTALMFAITKKDSEIFNFLIEYKDIDVNIKDIKGESILSLAMNQLGYRESDGNKEVETIISTLLSKKSTDVNIEDSDGETPIMIATRKENISVYRTLSNMKEIDLNHLNKMSQNLMHLASKINDTELQKEIINNDKIKINLKDKNQKTPLHYAIQNEKESFLKELISKNRTDINIKDGDNNTPLMITIKTRKESYSLLLINHPKIDIVQRDSKNNNYLHIACEKENSGIVTNLISKGVDINAKNDDGNTPLHIAIMRNDSKAVSCILKCGKLVSINERNEKGFTPLHIACDNHSYRSDGMIINQLLSYRGIDVNLQDFKGRSPIIIAQENHNSSIVESLIKDGRTNLNVKDKEGRSLLSLSYSNSSIFSMLVHRTDIDINTVDDSGYTPLHIAVARKDTDLVSYIVYSRRGSIPIDAKTKSGLSFMHLAAKQKSILLMNTFSNMGLSYNVQDNKGRTPLMVLINEKSPIIKAWESLLNKRSLDINLQDEDGWAIIHYAAVSEKSNILPSLFRRRDININLKTKKGETPMRLAMIHDNSKFVNFLTNDSRLNDESKRDKAAIEEEEERDFNERMRFQDMIDDYDEGNASIYAILNYLLRNY</sequence>